<dbReference type="InterPro" id="IPR047201">
    <property type="entry name" value="ERI-1_3'hExo-like"/>
</dbReference>
<keyword evidence="1" id="KW-0540">Nuclease</keyword>
<dbReference type="GO" id="GO:0000175">
    <property type="term" value="F:3'-5'-RNA exonuclease activity"/>
    <property type="evidence" value="ECO:0007669"/>
    <property type="project" value="InterPro"/>
</dbReference>
<evidence type="ECO:0000259" key="4">
    <source>
        <dbReference type="SMART" id="SM00479"/>
    </source>
</evidence>
<dbReference type="OrthoDB" id="448399at2759"/>
<dbReference type="RefSeq" id="NP_001107798.1">
    <property type="nucleotide sequence ID" value="NM_001114326.1"/>
</dbReference>
<dbReference type="SMART" id="SM00479">
    <property type="entry name" value="EXOIII"/>
    <property type="match status" value="1"/>
</dbReference>
<dbReference type="InterPro" id="IPR036397">
    <property type="entry name" value="RNaseH_sf"/>
</dbReference>
<dbReference type="GO" id="GO:0003676">
    <property type="term" value="F:nucleic acid binding"/>
    <property type="evidence" value="ECO:0007669"/>
    <property type="project" value="InterPro"/>
</dbReference>
<feature type="domain" description="Exonuclease" evidence="4">
    <location>
        <begin position="30"/>
        <end position="226"/>
    </location>
</feature>
<dbReference type="PANTHER" id="PTHR23044">
    <property type="entry name" value="3'-5' EXONUCLEASE ERI1-RELATED"/>
    <property type="match status" value="1"/>
</dbReference>
<evidence type="ECO:0000256" key="2">
    <source>
        <dbReference type="ARBA" id="ARBA00022801"/>
    </source>
</evidence>
<dbReference type="KEGG" id="tca:663485"/>
<proteinExistence type="evidence at transcript level"/>
<dbReference type="AlphaFoldDB" id="A7YFW4"/>
<organism evidence="5">
    <name type="scientific">Tribolium castaneum</name>
    <name type="common">Red flour beetle</name>
    <dbReference type="NCBI Taxonomy" id="7070"/>
    <lineage>
        <taxon>Eukaryota</taxon>
        <taxon>Metazoa</taxon>
        <taxon>Ecdysozoa</taxon>
        <taxon>Arthropoda</taxon>
        <taxon>Hexapoda</taxon>
        <taxon>Insecta</taxon>
        <taxon>Pterygota</taxon>
        <taxon>Neoptera</taxon>
        <taxon>Endopterygota</taxon>
        <taxon>Coleoptera</taxon>
        <taxon>Polyphaga</taxon>
        <taxon>Cucujiformia</taxon>
        <taxon>Tenebrionidae</taxon>
        <taxon>Tenebrionidae incertae sedis</taxon>
        <taxon>Tribolium</taxon>
    </lineage>
</organism>
<keyword evidence="3" id="KW-0269">Exonuclease</keyword>
<evidence type="ECO:0000256" key="3">
    <source>
        <dbReference type="ARBA" id="ARBA00022839"/>
    </source>
</evidence>
<dbReference type="GeneID" id="663485"/>
<dbReference type="HOGENOM" id="CLU_037266_4_0_1"/>
<dbReference type="InterPro" id="IPR013520">
    <property type="entry name" value="Ribonucl_H"/>
</dbReference>
<sequence>MSTRELARKLGALEVIYSTAKATTPQPFDYLLVLDFEATCWSNGDPRKNPAEIIEFPVVLYDVKNAKIIAEFQQYVMPVENPKLSDFCTELTGIQQHQVDNGVPLQACLLLFSRWVAEKMSLYDMDFPNGESQATKTCAFATWSDWDLGTCLRKECIRKNIRIEKMYRKWIDIRALFKRYIRRPFIGLAGALAELGLTFEGTEHCGLHDARNTARLVGKMVDKGVVLQLTRR</sequence>
<dbReference type="CTD" id="37511"/>
<dbReference type="FunFam" id="3.30.420.10:FF:000169">
    <property type="entry name" value="Snipper, isoform E"/>
    <property type="match status" value="1"/>
</dbReference>
<dbReference type="EMBL" id="EF688530">
    <property type="protein sequence ID" value="ABU63675.1"/>
    <property type="molecule type" value="mRNA"/>
</dbReference>
<dbReference type="Gene3D" id="3.30.420.10">
    <property type="entry name" value="Ribonuclease H-like superfamily/Ribonuclease H"/>
    <property type="match status" value="1"/>
</dbReference>
<dbReference type="InterPro" id="IPR012337">
    <property type="entry name" value="RNaseH-like_sf"/>
</dbReference>
<dbReference type="SUPFAM" id="SSF53098">
    <property type="entry name" value="Ribonuclease H-like"/>
    <property type="match status" value="1"/>
</dbReference>
<dbReference type="Pfam" id="PF00929">
    <property type="entry name" value="RNase_T"/>
    <property type="match status" value="1"/>
</dbReference>
<evidence type="ECO:0000313" key="5">
    <source>
        <dbReference type="EMBL" id="ABU63675.1"/>
    </source>
</evidence>
<dbReference type="InterPro" id="IPR051274">
    <property type="entry name" value="3-5_Exoribonuclease"/>
</dbReference>
<dbReference type="PANTHER" id="PTHR23044:SF61">
    <property type="entry name" value="3'-5' EXORIBONUCLEASE 1-RELATED"/>
    <property type="match status" value="1"/>
</dbReference>
<protein>
    <submittedName>
        <fullName evidence="5">Snipper</fullName>
    </submittedName>
</protein>
<keyword evidence="2" id="KW-0378">Hydrolase</keyword>
<reference evidence="5" key="1">
    <citation type="journal article" date="2008" name="Genome Biol.">
        <title>Exploring systemic RNA interference in insects: a genome-wide survey for RNAi genes in Tribolium.</title>
        <authorList>
            <person name="Tomoyasu Y."/>
            <person name="Miller S.C."/>
            <person name="Tomita S."/>
            <person name="Schoppmeier M."/>
            <person name="Grossmann D."/>
            <person name="Bucher G."/>
        </authorList>
    </citation>
    <scope>NUCLEOTIDE SEQUENCE</scope>
</reference>
<dbReference type="CDD" id="cd06133">
    <property type="entry name" value="ERI-1_3'hExo_like"/>
    <property type="match status" value="1"/>
</dbReference>
<evidence type="ECO:0000256" key="1">
    <source>
        <dbReference type="ARBA" id="ARBA00022722"/>
    </source>
</evidence>
<accession>A7YFW4</accession>
<gene>
    <name evidence="5" type="primary">snp</name>
</gene>
<name>A7YFW4_TRICA</name>